<keyword evidence="5" id="KW-1185">Reference proteome</keyword>
<dbReference type="InterPro" id="IPR012945">
    <property type="entry name" value="Tubulin-bd_cofactor_C_dom"/>
</dbReference>
<evidence type="ECO:0000259" key="3">
    <source>
        <dbReference type="PROSITE" id="PS51329"/>
    </source>
</evidence>
<feature type="domain" description="C-CAP/cofactor C-like" evidence="3">
    <location>
        <begin position="37"/>
        <end position="205"/>
    </location>
</feature>
<dbReference type="PANTHER" id="PTHR15440:SF0">
    <property type="entry name" value="PROTEIN XRP2"/>
    <property type="match status" value="1"/>
</dbReference>
<evidence type="ECO:0000256" key="1">
    <source>
        <dbReference type="ARBA" id="ARBA00008848"/>
    </source>
</evidence>
<dbReference type="PROSITE" id="PS51329">
    <property type="entry name" value="C_CAP_COFACTOR_C"/>
    <property type="match status" value="1"/>
</dbReference>
<dbReference type="InterPro" id="IPR006599">
    <property type="entry name" value="CARP_motif"/>
</dbReference>
<evidence type="ECO:0000313" key="5">
    <source>
        <dbReference type="Proteomes" id="UP001165090"/>
    </source>
</evidence>
<organism evidence="4 5">
    <name type="scientific">Volvox africanus</name>
    <dbReference type="NCBI Taxonomy" id="51714"/>
    <lineage>
        <taxon>Eukaryota</taxon>
        <taxon>Viridiplantae</taxon>
        <taxon>Chlorophyta</taxon>
        <taxon>core chlorophytes</taxon>
        <taxon>Chlorophyceae</taxon>
        <taxon>CS clade</taxon>
        <taxon>Chlamydomonadales</taxon>
        <taxon>Volvocaceae</taxon>
        <taxon>Volvox</taxon>
    </lineage>
</organism>
<proteinExistence type="inferred from homology"/>
<dbReference type="PANTHER" id="PTHR15440">
    <property type="entry name" value="XRP2 PROTEIN"/>
    <property type="match status" value="1"/>
</dbReference>
<dbReference type="InterPro" id="IPR016098">
    <property type="entry name" value="CAP/MinC_C"/>
</dbReference>
<comment type="caution">
    <text evidence="4">The sequence shown here is derived from an EMBL/GenBank/DDBJ whole genome shotgun (WGS) entry which is preliminary data.</text>
</comment>
<gene>
    <name evidence="4" type="ORF">VaNZ11_014371</name>
</gene>
<reference evidence="4 5" key="1">
    <citation type="journal article" date="2023" name="IScience">
        <title>Expanded male sex-determining region conserved during the evolution of homothallism in the green alga Volvox.</title>
        <authorList>
            <person name="Yamamoto K."/>
            <person name="Matsuzaki R."/>
            <person name="Mahakham W."/>
            <person name="Heman W."/>
            <person name="Sekimoto H."/>
            <person name="Kawachi M."/>
            <person name="Minakuchi Y."/>
            <person name="Toyoda A."/>
            <person name="Nozaki H."/>
        </authorList>
    </citation>
    <scope>NUCLEOTIDE SEQUENCE [LARGE SCALE GENOMIC DNA]</scope>
    <source>
        <strain evidence="4 5">NIES-4468</strain>
    </source>
</reference>
<dbReference type="Proteomes" id="UP001165090">
    <property type="component" value="Unassembled WGS sequence"/>
</dbReference>
<accession>A0ABQ5SJM8</accession>
<dbReference type="InterPro" id="IPR039093">
    <property type="entry name" value="XRP2"/>
</dbReference>
<dbReference type="InterPro" id="IPR036223">
    <property type="entry name" value="CAP_C_sf"/>
</dbReference>
<dbReference type="SUPFAM" id="SSF69340">
    <property type="entry name" value="C-terminal domain of adenylylcyclase associated protein"/>
    <property type="match status" value="1"/>
</dbReference>
<sequence>MGCISSKERRSRAYAVDEADTTEFHKIDKDKNVSTDPSETQATKTVQPNTGNIVNIPRPKLDPKDFQFVNCKNEIKIKTPGSINGQSFIIDKCENCDIYILDYCGQVTIDDCKGCRLYIGPTDGAVFVRDSADCNLAVVCRQLRTRDCSGCNIALYCRTKPIVESSSNMGFSCLDLSYPDLKGHMRHAKLSLFHNFWYDIFDFTPKDGNWRLLPHGTKAATLLEPIPLEVSELLEARQQANELGTSTPAEPSPLLLTVGGGPAPREQPAANGLLYMFVAFDGAKHEQALQLALTAAEKGWLLHTNEAKLSSAAAAALASDAGWAKAVGKALSNANVGCVGLELSLPADEVQTLKKQVSQLGGHASDSEVAGKAFRTAGLDG</sequence>
<dbReference type="EMBL" id="BSDZ01000086">
    <property type="protein sequence ID" value="GLI69683.1"/>
    <property type="molecule type" value="Genomic_DNA"/>
</dbReference>
<evidence type="ECO:0000256" key="2">
    <source>
        <dbReference type="ARBA" id="ARBA00022741"/>
    </source>
</evidence>
<comment type="similarity">
    <text evidence="1">Belongs to the TBCC family.</text>
</comment>
<keyword evidence="2" id="KW-0547">Nucleotide-binding</keyword>
<dbReference type="Pfam" id="PF07986">
    <property type="entry name" value="TBCC"/>
    <property type="match status" value="1"/>
</dbReference>
<dbReference type="InterPro" id="IPR017901">
    <property type="entry name" value="C-CAP_CF_C-like"/>
</dbReference>
<evidence type="ECO:0000313" key="4">
    <source>
        <dbReference type="EMBL" id="GLI69683.1"/>
    </source>
</evidence>
<dbReference type="Gene3D" id="2.160.20.70">
    <property type="match status" value="1"/>
</dbReference>
<name>A0ABQ5SJM8_9CHLO</name>
<dbReference type="SMART" id="SM00673">
    <property type="entry name" value="CARP"/>
    <property type="match status" value="2"/>
</dbReference>
<protein>
    <recommendedName>
        <fullName evidence="3">C-CAP/cofactor C-like domain-containing protein</fullName>
    </recommendedName>
</protein>